<keyword evidence="2" id="KW-0472">Membrane</keyword>
<proteinExistence type="predicted"/>
<feature type="transmembrane region" description="Helical" evidence="2">
    <location>
        <begin position="697"/>
        <end position="716"/>
    </location>
</feature>
<gene>
    <name evidence="4" type="ORF">PARHAE_02679</name>
</gene>
<feature type="chain" id="PRO_5018648823" evidence="3">
    <location>
        <begin position="23"/>
        <end position="760"/>
    </location>
</feature>
<sequence>MRSRLHLALAVATGLAAAPLAAQPVGQATASNPAPAIQRLAEGTLPIVPCPGAANQGCVEILFDGDVPPAACWSLPPFGDAAVTVETAQAGQIAGSTTRRMTILFQPLDQVPPATPATLRFGFPRPGARLSCDQTVVVQRPASVLALPADLDLGVLRLGPLGGVRGADRVQAVFAAPGQPAIGPLRISSQADLHGTDRRGSPVPVRLALPAGAAVTAGSFAELTVAPRQTGAFPALGPLSGQVWITAPQLVQPFALTIRATGQIGWLAICAMLVLGILLGWAVRHQILPRQMLARARLEAGQAFVAAKALRARQRDTVVARELNEVIVGQEQQVRSARDQDAVAQAVKDMTDALDARLKDADARRQALAGTIAPSLAALRGLPAVSELPAQPLDHWAEALETAQGMIEAGEIDRPRRLIETQAAQAERAALTALSDFAADAGAAIRDLDRWSRDAAVQAFAPLQAVRAGFLPPGDATPAATLTALRDAHDTLRRAAAAAHPAIARHLRALAAGAANSGFPDPLARTEEILRDLDGAPVAALTRLAGLVQDYQRHARTAKLASFEDLADVKPSGVEAGTDSVPPLERRIEPPEPPVPTIETDPRLPVAGQELRIGLADLPAGHVARIWTPYGSARIGGRDDPPLTFRPPHPGLIPVQIVLADVRGHVLSRHSTTLTVQPAPDRDIPVFQNEKDQADRLATAAAAALALLSGAAVFSVVPLTSWWALLAPFLWGFFVNLNLPDAIQGLQSRRDAVFKTLNIG</sequence>
<evidence type="ECO:0000256" key="1">
    <source>
        <dbReference type="SAM" id="MobiDB-lite"/>
    </source>
</evidence>
<organism evidence="4 5">
    <name type="scientific">Paracoccus haematequi</name>
    <dbReference type="NCBI Taxonomy" id="2491866"/>
    <lineage>
        <taxon>Bacteria</taxon>
        <taxon>Pseudomonadati</taxon>
        <taxon>Pseudomonadota</taxon>
        <taxon>Alphaproteobacteria</taxon>
        <taxon>Rhodobacterales</taxon>
        <taxon>Paracoccaceae</taxon>
        <taxon>Paracoccus</taxon>
    </lineage>
</organism>
<keyword evidence="5" id="KW-1185">Reference proteome</keyword>
<feature type="transmembrane region" description="Helical" evidence="2">
    <location>
        <begin position="264"/>
        <end position="283"/>
    </location>
</feature>
<keyword evidence="2" id="KW-1133">Transmembrane helix</keyword>
<dbReference type="AlphaFoldDB" id="A0A3S4DXC4"/>
<dbReference type="EMBL" id="UZWE01000036">
    <property type="protein sequence ID" value="VDS09476.1"/>
    <property type="molecule type" value="Genomic_DNA"/>
</dbReference>
<dbReference type="Proteomes" id="UP000270743">
    <property type="component" value="Unassembled WGS sequence"/>
</dbReference>
<evidence type="ECO:0000313" key="5">
    <source>
        <dbReference type="Proteomes" id="UP000270743"/>
    </source>
</evidence>
<evidence type="ECO:0000313" key="4">
    <source>
        <dbReference type="EMBL" id="VDS09476.1"/>
    </source>
</evidence>
<accession>A0A3S4DXC4</accession>
<feature type="signal peptide" evidence="3">
    <location>
        <begin position="1"/>
        <end position="22"/>
    </location>
</feature>
<feature type="region of interest" description="Disordered" evidence="1">
    <location>
        <begin position="571"/>
        <end position="602"/>
    </location>
</feature>
<reference evidence="4 5" key="1">
    <citation type="submission" date="2018-12" db="EMBL/GenBank/DDBJ databases">
        <authorList>
            <person name="Criscuolo A."/>
        </authorList>
    </citation>
    <scope>NUCLEOTIDE SEQUENCE [LARGE SCALE GENOMIC DNA]</scope>
    <source>
        <strain evidence="4">ACIP1116241</strain>
    </source>
</reference>
<keyword evidence="2" id="KW-0812">Transmembrane</keyword>
<keyword evidence="3" id="KW-0732">Signal</keyword>
<protein>
    <submittedName>
        <fullName evidence="4">Uncharacterized protein</fullName>
    </submittedName>
</protein>
<dbReference type="OrthoDB" id="9983574at2"/>
<evidence type="ECO:0000256" key="3">
    <source>
        <dbReference type="SAM" id="SignalP"/>
    </source>
</evidence>
<evidence type="ECO:0000256" key="2">
    <source>
        <dbReference type="SAM" id="Phobius"/>
    </source>
</evidence>
<name>A0A3S4DXC4_9RHOB</name>